<feature type="region of interest" description="Disordered" evidence="1">
    <location>
        <begin position="1"/>
        <end position="20"/>
    </location>
</feature>
<protein>
    <submittedName>
        <fullName evidence="3">Toll/interleukin-1 receptor domain-containing protein</fullName>
    </submittedName>
</protein>
<organism evidence="3 4">
    <name type="scientific">Trichloromonas acetexigens</name>
    <dbReference type="NCBI Taxonomy" id="38815"/>
    <lineage>
        <taxon>Bacteria</taxon>
        <taxon>Pseudomonadati</taxon>
        <taxon>Thermodesulfobacteriota</taxon>
        <taxon>Desulfuromonadia</taxon>
        <taxon>Desulfuromonadales</taxon>
        <taxon>Trichloromonadaceae</taxon>
        <taxon>Trichloromonas</taxon>
    </lineage>
</organism>
<gene>
    <name evidence="3" type="ORF">FL622_02885</name>
</gene>
<reference evidence="3 4" key="1">
    <citation type="submission" date="2019-07" db="EMBL/GenBank/DDBJ databases">
        <title>Insights of Desulfuromonas acetexigens electromicrobiology.</title>
        <authorList>
            <person name="Katuri K."/>
            <person name="Sapireddy V."/>
            <person name="Shaw D.R."/>
            <person name="Saikaly P."/>
        </authorList>
    </citation>
    <scope>NUCLEOTIDE SEQUENCE [LARGE SCALE GENOMIC DNA]</scope>
    <source>
        <strain evidence="3 4">2873</strain>
    </source>
</reference>
<sequence length="519" mass="57004">MSISSSPSSTARPRPRPAGRCWSCGTSSSSLWAEKEATMAHIQVLWLSAGEQAVGEEILRRLRQRLGEDQVDDGGEPPPGAEGWLLLVIGPEGARALGEPMTPKIRRLAEVLHRGTRVLPLLVDGAVLPEAGQLPEELRELTRHGVLELTEEHWETDLKRLFARLLGPVCGGGPPPKKRSKFLARFRAPARPSARERPKMADADEEAMAAPPSVDEPACAPPSADEEGPELWTGSAPLATAAPEKSEPEEVRLGAAAPTAVRPGSEFTASFTAYVPEQEEEVRRLLAKSSPRGETHLGLASCRWLQGTRVVVRLRGRGLSIDPPEQEFVWRGGRNLVPFDVEVPKEALEETVVLKFDVLIEETVVARLRLDLEIGATAKAEIRRTPAVTPARTAFASYSSRDRSRVLDRVDALTRHAGLEFFLDCIDLHQGEAWKPALAEAIHRQELFMLFWSRHSAASPWVGWELETAKQAKTKDFIQIQALQPDLPPPTGFAAIHGSSVYLWVREGNEAVRNRPPTA</sequence>
<keyword evidence="3" id="KW-0675">Receptor</keyword>
<feature type="compositionally biased region" description="Low complexity" evidence="1">
    <location>
        <begin position="1"/>
        <end position="12"/>
    </location>
</feature>
<feature type="compositionally biased region" description="Basic and acidic residues" evidence="1">
    <location>
        <begin position="193"/>
        <end position="202"/>
    </location>
</feature>
<dbReference type="Proteomes" id="UP000317155">
    <property type="component" value="Unassembled WGS sequence"/>
</dbReference>
<dbReference type="AlphaFoldDB" id="A0A550JIJ7"/>
<dbReference type="SUPFAM" id="SSF52200">
    <property type="entry name" value="Toll/Interleukin receptor TIR domain"/>
    <property type="match status" value="1"/>
</dbReference>
<dbReference type="InterPro" id="IPR035897">
    <property type="entry name" value="Toll_tir_struct_dom_sf"/>
</dbReference>
<evidence type="ECO:0000313" key="3">
    <source>
        <dbReference type="EMBL" id="TRO83044.1"/>
    </source>
</evidence>
<accession>A0A550JIJ7</accession>
<comment type="caution">
    <text evidence="3">The sequence shown here is derived from an EMBL/GenBank/DDBJ whole genome shotgun (WGS) entry which is preliminary data.</text>
</comment>
<evidence type="ECO:0000313" key="4">
    <source>
        <dbReference type="Proteomes" id="UP000317155"/>
    </source>
</evidence>
<dbReference type="Pfam" id="PF13676">
    <property type="entry name" value="TIR_2"/>
    <property type="match status" value="1"/>
</dbReference>
<evidence type="ECO:0000256" key="1">
    <source>
        <dbReference type="SAM" id="MobiDB-lite"/>
    </source>
</evidence>
<dbReference type="OrthoDB" id="344630at2"/>
<dbReference type="InterPro" id="IPR000157">
    <property type="entry name" value="TIR_dom"/>
</dbReference>
<name>A0A550JIJ7_9BACT</name>
<proteinExistence type="predicted"/>
<evidence type="ECO:0000259" key="2">
    <source>
        <dbReference type="Pfam" id="PF13676"/>
    </source>
</evidence>
<dbReference type="Gene3D" id="3.40.50.10140">
    <property type="entry name" value="Toll/interleukin-1 receptor homology (TIR) domain"/>
    <property type="match status" value="1"/>
</dbReference>
<dbReference type="EMBL" id="VJVV01000002">
    <property type="protein sequence ID" value="TRO83044.1"/>
    <property type="molecule type" value="Genomic_DNA"/>
</dbReference>
<dbReference type="GO" id="GO:0007165">
    <property type="term" value="P:signal transduction"/>
    <property type="evidence" value="ECO:0007669"/>
    <property type="project" value="InterPro"/>
</dbReference>
<keyword evidence="4" id="KW-1185">Reference proteome</keyword>
<feature type="domain" description="TIR" evidence="2">
    <location>
        <begin position="395"/>
        <end position="480"/>
    </location>
</feature>
<feature type="region of interest" description="Disordered" evidence="1">
    <location>
        <begin position="172"/>
        <end position="259"/>
    </location>
</feature>